<dbReference type="Pfam" id="PF00144">
    <property type="entry name" value="Beta-lactamase"/>
    <property type="match status" value="1"/>
</dbReference>
<evidence type="ECO:0000313" key="3">
    <source>
        <dbReference type="EMBL" id="VEP11249.1"/>
    </source>
</evidence>
<evidence type="ECO:0000259" key="2">
    <source>
        <dbReference type="Pfam" id="PF00144"/>
    </source>
</evidence>
<evidence type="ECO:0000256" key="1">
    <source>
        <dbReference type="SAM" id="Phobius"/>
    </source>
</evidence>
<dbReference type="Proteomes" id="UP000320055">
    <property type="component" value="Unassembled WGS sequence"/>
</dbReference>
<protein>
    <submittedName>
        <fullName evidence="3">Beta-lactamase</fullName>
    </submittedName>
</protein>
<evidence type="ECO:0000313" key="4">
    <source>
        <dbReference type="Proteomes" id="UP000320055"/>
    </source>
</evidence>
<dbReference type="RefSeq" id="WP_144862915.1">
    <property type="nucleotide sequence ID" value="NZ_LR213766.1"/>
</dbReference>
<dbReference type="OrthoDB" id="9773047at2"/>
<feature type="domain" description="Beta-lactamase-related" evidence="2">
    <location>
        <begin position="104"/>
        <end position="325"/>
    </location>
</feature>
<dbReference type="Gene3D" id="3.40.710.10">
    <property type="entry name" value="DD-peptidase/beta-lactamase superfamily"/>
    <property type="match status" value="1"/>
</dbReference>
<name>A0A563VIN0_9CYAN</name>
<dbReference type="AlphaFoldDB" id="A0A563VIN0"/>
<accession>A0A563VIN0</accession>
<sequence length="367" mass="41707">MKKISSISQIIYLLILFVATLIILIRFYPSQTSNSNVMLSTTNFPQQEWQYLIPAEAGIDSIRWKWWNKTQKPQGSSKFGEQHNENQWGVVLAKNGYIIQTWGNPDYLYQSASVGKAFTKIALQLAVDEGLIGSENDLVRDYWTGETQLTASHQYLNQGHHRSLTFKHLWEHRGGFPISNGYYWLNKQDIPQWANYTGDPIQDNYAHIEPGTEYSYASGGYWRLTQALTAIWGRSLKDVLDEKLFSKMDISGDRWDWLSGKEVHDNVNFYPEMPNYGAFIDPPYEIAANPCVGGGGWVVMSPKDLARVGLLISTGGMWRGERLISDTELLAGHRGGNNSNLLVKNDFVWAQVTTQGIEIPNFLWGNK</sequence>
<keyword evidence="1" id="KW-0472">Membrane</keyword>
<gene>
    <name evidence="3" type="ORF">H1P_10034</name>
</gene>
<dbReference type="SUPFAM" id="SSF56601">
    <property type="entry name" value="beta-lactamase/transpeptidase-like"/>
    <property type="match status" value="1"/>
</dbReference>
<proteinExistence type="predicted"/>
<dbReference type="EMBL" id="CAACVJ010000001">
    <property type="protein sequence ID" value="VEP11249.1"/>
    <property type="molecule type" value="Genomic_DNA"/>
</dbReference>
<dbReference type="InterPro" id="IPR001466">
    <property type="entry name" value="Beta-lactam-related"/>
</dbReference>
<keyword evidence="1" id="KW-0812">Transmembrane</keyword>
<dbReference type="PANTHER" id="PTHR43283">
    <property type="entry name" value="BETA-LACTAMASE-RELATED"/>
    <property type="match status" value="1"/>
</dbReference>
<keyword evidence="4" id="KW-1185">Reference proteome</keyword>
<keyword evidence="1" id="KW-1133">Transmembrane helix</keyword>
<organism evidence="3 4">
    <name type="scientific">Hyella patelloides LEGE 07179</name>
    <dbReference type="NCBI Taxonomy" id="945734"/>
    <lineage>
        <taxon>Bacteria</taxon>
        <taxon>Bacillati</taxon>
        <taxon>Cyanobacteriota</taxon>
        <taxon>Cyanophyceae</taxon>
        <taxon>Pleurocapsales</taxon>
        <taxon>Hyellaceae</taxon>
        <taxon>Hyella</taxon>
    </lineage>
</organism>
<dbReference type="InterPro" id="IPR050789">
    <property type="entry name" value="Diverse_Enzym_Activities"/>
</dbReference>
<reference evidence="3 4" key="1">
    <citation type="submission" date="2019-01" db="EMBL/GenBank/DDBJ databases">
        <authorList>
            <person name="Brito A."/>
        </authorList>
    </citation>
    <scope>NUCLEOTIDE SEQUENCE [LARGE SCALE GENOMIC DNA]</scope>
    <source>
        <strain evidence="3">1</strain>
    </source>
</reference>
<feature type="transmembrane region" description="Helical" evidence="1">
    <location>
        <begin position="7"/>
        <end position="28"/>
    </location>
</feature>
<dbReference type="InterPro" id="IPR012338">
    <property type="entry name" value="Beta-lactam/transpept-like"/>
</dbReference>